<gene>
    <name evidence="2" type="ORF">NQ314_018321</name>
</gene>
<sequence>MEEAPKIRSIIECFESKLERCSAPENIYGHIDSTNRVENLRNSVQQTIDRSFTIDDSAIRDSDSEKNDHESKVADIIRKFQTYNKSMPKYCKPKIHKDTLFYCCLIIERARDVAQIKFKYPPHVDIPHNIENLCFPECDNVPLDSTNTAQTYSLLITNDKGERMFGYCRRVLPEGSTQCLPLAYCILSKHRAQRFYKKILVELESRHGIKNKFRDELISQFYNQKFPKPGESIKINLTNIEPKMSKTENKENFEESVELTSYVHINKCGEYGSINKIIKSNNELDQIYINEHDIKYSCTTPSYIVEDKDKTELVLTLHPDPRYEDSDLKRLHEQPSDILLKIFSSLLLERESYSYQFYDKV</sequence>
<evidence type="ECO:0000259" key="1">
    <source>
        <dbReference type="SMART" id="SM00800"/>
    </source>
</evidence>
<name>A0AAV8WSA2_9CUCU</name>
<dbReference type="Proteomes" id="UP001162156">
    <property type="component" value="Unassembled WGS sequence"/>
</dbReference>
<dbReference type="InterPro" id="IPR005113">
    <property type="entry name" value="uDENN_dom"/>
</dbReference>
<dbReference type="PANTHER" id="PTHR15288">
    <property type="entry name" value="DENN DOMAIN-CONTAINING PROTEIN 2"/>
    <property type="match status" value="1"/>
</dbReference>
<organism evidence="2 3">
    <name type="scientific">Rhamnusium bicolor</name>
    <dbReference type="NCBI Taxonomy" id="1586634"/>
    <lineage>
        <taxon>Eukaryota</taxon>
        <taxon>Metazoa</taxon>
        <taxon>Ecdysozoa</taxon>
        <taxon>Arthropoda</taxon>
        <taxon>Hexapoda</taxon>
        <taxon>Insecta</taxon>
        <taxon>Pterygota</taxon>
        <taxon>Neoptera</taxon>
        <taxon>Endopterygota</taxon>
        <taxon>Coleoptera</taxon>
        <taxon>Polyphaga</taxon>
        <taxon>Cucujiformia</taxon>
        <taxon>Chrysomeloidea</taxon>
        <taxon>Cerambycidae</taxon>
        <taxon>Lepturinae</taxon>
        <taxon>Rhagiini</taxon>
        <taxon>Rhamnusium</taxon>
    </lineage>
</organism>
<dbReference type="AlphaFoldDB" id="A0AAV8WSA2"/>
<accession>A0AAV8WSA2</accession>
<dbReference type="InterPro" id="IPR051942">
    <property type="entry name" value="DENN_domain_containing_2"/>
</dbReference>
<dbReference type="Pfam" id="PF03456">
    <property type="entry name" value="uDENN"/>
    <property type="match status" value="1"/>
</dbReference>
<dbReference type="EMBL" id="JANEYF010005149">
    <property type="protein sequence ID" value="KAJ8929052.1"/>
    <property type="molecule type" value="Genomic_DNA"/>
</dbReference>
<evidence type="ECO:0000313" key="3">
    <source>
        <dbReference type="Proteomes" id="UP001162156"/>
    </source>
</evidence>
<dbReference type="SMART" id="SM00800">
    <property type="entry name" value="uDENN"/>
    <property type="match status" value="1"/>
</dbReference>
<reference evidence="2" key="1">
    <citation type="journal article" date="2023" name="Insect Mol. Biol.">
        <title>Genome sequencing provides insights into the evolution of gene families encoding plant cell wall-degrading enzymes in longhorned beetles.</title>
        <authorList>
            <person name="Shin N.R."/>
            <person name="Okamura Y."/>
            <person name="Kirsch R."/>
            <person name="Pauchet Y."/>
        </authorList>
    </citation>
    <scope>NUCLEOTIDE SEQUENCE</scope>
    <source>
        <strain evidence="2">RBIC_L_NR</strain>
    </source>
</reference>
<keyword evidence="3" id="KW-1185">Reference proteome</keyword>
<comment type="caution">
    <text evidence="2">The sequence shown here is derived from an EMBL/GenBank/DDBJ whole genome shotgun (WGS) entry which is preliminary data.</text>
</comment>
<feature type="domain" description="uDENN" evidence="1">
    <location>
        <begin position="97"/>
        <end position="172"/>
    </location>
</feature>
<proteinExistence type="predicted"/>
<evidence type="ECO:0000313" key="2">
    <source>
        <dbReference type="EMBL" id="KAJ8929052.1"/>
    </source>
</evidence>
<protein>
    <recommendedName>
        <fullName evidence="1">uDENN domain-containing protein</fullName>
    </recommendedName>
</protein>
<dbReference type="PANTHER" id="PTHR15288:SF0">
    <property type="entry name" value="UDENN DOMAIN-CONTAINING PROTEIN"/>
    <property type="match status" value="1"/>
</dbReference>
<dbReference type="Gene3D" id="3.30.450.200">
    <property type="match status" value="1"/>
</dbReference>